<keyword evidence="2 5" id="KW-0689">Ribosomal protein</keyword>
<evidence type="ECO:0000256" key="4">
    <source>
        <dbReference type="ARBA" id="ARBA00035244"/>
    </source>
</evidence>
<dbReference type="GO" id="GO:0005840">
    <property type="term" value="C:ribosome"/>
    <property type="evidence" value="ECO:0007669"/>
    <property type="project" value="UniProtKB-KW"/>
</dbReference>
<keyword evidence="5" id="KW-0699">rRNA-binding</keyword>
<comment type="subunit">
    <text evidence="5">Part of the 50S ribosomal subunit.</text>
</comment>
<dbReference type="Pfam" id="PF00573">
    <property type="entry name" value="Ribosomal_L4"/>
    <property type="match status" value="1"/>
</dbReference>
<dbReference type="PANTHER" id="PTHR10746:SF6">
    <property type="entry name" value="LARGE RIBOSOMAL SUBUNIT PROTEIN UL4M"/>
    <property type="match status" value="1"/>
</dbReference>
<comment type="caution">
    <text evidence="7">The sequence shown here is derived from an EMBL/GenBank/DDBJ whole genome shotgun (WGS) entry which is preliminary data.</text>
</comment>
<dbReference type="EMBL" id="PFWT01000007">
    <property type="protein sequence ID" value="PJA46842.1"/>
    <property type="molecule type" value="Genomic_DNA"/>
</dbReference>
<dbReference type="GO" id="GO:1990904">
    <property type="term" value="C:ribonucleoprotein complex"/>
    <property type="evidence" value="ECO:0007669"/>
    <property type="project" value="UniProtKB-KW"/>
</dbReference>
<feature type="compositionally biased region" description="Basic and acidic residues" evidence="6">
    <location>
        <begin position="50"/>
        <end position="59"/>
    </location>
</feature>
<dbReference type="PANTHER" id="PTHR10746">
    <property type="entry name" value="50S RIBOSOMAL PROTEIN L4"/>
    <property type="match status" value="1"/>
</dbReference>
<evidence type="ECO:0000256" key="6">
    <source>
        <dbReference type="SAM" id="MobiDB-lite"/>
    </source>
</evidence>
<evidence type="ECO:0000256" key="1">
    <source>
        <dbReference type="ARBA" id="ARBA00010528"/>
    </source>
</evidence>
<keyword evidence="3 5" id="KW-0687">Ribonucleoprotein</keyword>
<keyword evidence="5" id="KW-0694">RNA-binding</keyword>
<name>A0A2M7XG61_9BACT</name>
<protein>
    <recommendedName>
        <fullName evidence="4 5">Large ribosomal subunit protein uL4</fullName>
    </recommendedName>
</protein>
<dbReference type="GO" id="GO:0003735">
    <property type="term" value="F:structural constituent of ribosome"/>
    <property type="evidence" value="ECO:0007669"/>
    <property type="project" value="InterPro"/>
</dbReference>
<dbReference type="AlphaFoldDB" id="A0A2M7XG61"/>
<proteinExistence type="inferred from homology"/>
<gene>
    <name evidence="5" type="primary">rplD</name>
    <name evidence="7" type="ORF">CO173_01305</name>
</gene>
<evidence type="ECO:0000313" key="7">
    <source>
        <dbReference type="EMBL" id="PJA46842.1"/>
    </source>
</evidence>
<dbReference type="GO" id="GO:0019843">
    <property type="term" value="F:rRNA binding"/>
    <property type="evidence" value="ECO:0007669"/>
    <property type="project" value="UniProtKB-UniRule"/>
</dbReference>
<evidence type="ECO:0000313" key="8">
    <source>
        <dbReference type="Proteomes" id="UP000231263"/>
    </source>
</evidence>
<dbReference type="InterPro" id="IPR013005">
    <property type="entry name" value="Ribosomal_uL4-like"/>
</dbReference>
<organism evidence="7 8">
    <name type="scientific">Candidatus Uhrbacteria bacterium CG_4_9_14_3_um_filter_41_35</name>
    <dbReference type="NCBI Taxonomy" id="1975034"/>
    <lineage>
        <taxon>Bacteria</taxon>
        <taxon>Candidatus Uhriibacteriota</taxon>
    </lineage>
</organism>
<feature type="compositionally biased region" description="Basic residues" evidence="6">
    <location>
        <begin position="60"/>
        <end position="77"/>
    </location>
</feature>
<comment type="function">
    <text evidence="5">One of the primary rRNA binding proteins, this protein initially binds near the 5'-end of the 23S rRNA. It is important during the early stages of 50S assembly. It makes multiple contacts with different domains of the 23S rRNA in the assembled 50S subunit and ribosome.</text>
</comment>
<feature type="region of interest" description="Disordered" evidence="6">
    <location>
        <begin position="49"/>
        <end position="81"/>
    </location>
</feature>
<dbReference type="InterPro" id="IPR002136">
    <property type="entry name" value="Ribosomal_uL4"/>
</dbReference>
<accession>A0A2M7XG61</accession>
<dbReference type="InterPro" id="IPR023574">
    <property type="entry name" value="Ribosomal_uL4_dom_sf"/>
</dbReference>
<comment type="function">
    <text evidence="5">Forms part of the polypeptide exit tunnel.</text>
</comment>
<dbReference type="GO" id="GO:0006412">
    <property type="term" value="P:translation"/>
    <property type="evidence" value="ECO:0007669"/>
    <property type="project" value="UniProtKB-UniRule"/>
</dbReference>
<dbReference type="SUPFAM" id="SSF52166">
    <property type="entry name" value="Ribosomal protein L4"/>
    <property type="match status" value="1"/>
</dbReference>
<comment type="similarity">
    <text evidence="1 5">Belongs to the universal ribosomal protein uL4 family.</text>
</comment>
<dbReference type="Gene3D" id="3.40.1370.10">
    <property type="match status" value="1"/>
</dbReference>
<dbReference type="Proteomes" id="UP000231263">
    <property type="component" value="Unassembled WGS sequence"/>
</dbReference>
<dbReference type="NCBIfam" id="TIGR03953">
    <property type="entry name" value="rplD_bact"/>
    <property type="match status" value="1"/>
</dbReference>
<sequence>MAEVTLYKTDGTNSGKIALPDELFAVAVKPYVVHEVITAQLANSRVRYAQTKDRSEVRGGGKKPWKQKGTGRARHGSSRSPIWSGGGVTFGPVAARNFSKKVNKKLRRNAILMMLSDKVLSDKLVTLDAYDVEAKTSSLAQMRKALPGDGRSALIVTTGNDLNTIRAASNLPKTRSISARSLNARDLAKYEYLFVSKEAIDVIKETYTA</sequence>
<evidence type="ECO:0000256" key="5">
    <source>
        <dbReference type="HAMAP-Rule" id="MF_01328"/>
    </source>
</evidence>
<evidence type="ECO:0000256" key="3">
    <source>
        <dbReference type="ARBA" id="ARBA00023274"/>
    </source>
</evidence>
<dbReference type="HAMAP" id="MF_01328_B">
    <property type="entry name" value="Ribosomal_uL4_B"/>
    <property type="match status" value="1"/>
</dbReference>
<evidence type="ECO:0000256" key="2">
    <source>
        <dbReference type="ARBA" id="ARBA00022980"/>
    </source>
</evidence>
<reference evidence="8" key="1">
    <citation type="submission" date="2017-09" db="EMBL/GenBank/DDBJ databases">
        <title>Depth-based differentiation of microbial function through sediment-hosted aquifers and enrichment of novel symbionts in the deep terrestrial subsurface.</title>
        <authorList>
            <person name="Probst A.J."/>
            <person name="Ladd B."/>
            <person name="Jarett J.K."/>
            <person name="Geller-Mcgrath D.E."/>
            <person name="Sieber C.M.K."/>
            <person name="Emerson J.B."/>
            <person name="Anantharaman K."/>
            <person name="Thomas B.C."/>
            <person name="Malmstrom R."/>
            <person name="Stieglmeier M."/>
            <person name="Klingl A."/>
            <person name="Woyke T."/>
            <person name="Ryan C.M."/>
            <person name="Banfield J.F."/>
        </authorList>
    </citation>
    <scope>NUCLEOTIDE SEQUENCE [LARGE SCALE GENOMIC DNA]</scope>
</reference>